<sequence length="85" mass="9762">MKEPREMFSAIFEKYDNASCLSKSKTYFSDVRSREGGVVKKYLVFDEQVSSTIPKELSLGEYVAFLADLEFKNVQFLNVYELSGI</sequence>
<keyword evidence="2" id="KW-1185">Reference proteome</keyword>
<dbReference type="EMBL" id="JARJFB010000142">
    <property type="protein sequence ID" value="MEA0971461.1"/>
    <property type="molecule type" value="Genomic_DNA"/>
</dbReference>
<protein>
    <submittedName>
        <fullName evidence="1">Uncharacterized protein</fullName>
    </submittedName>
</protein>
<accession>A0ABU5NE56</accession>
<comment type="caution">
    <text evidence="1">The sequence shown here is derived from an EMBL/GenBank/DDBJ whole genome shotgun (WGS) entry which is preliminary data.</text>
</comment>
<evidence type="ECO:0000313" key="2">
    <source>
        <dbReference type="Proteomes" id="UP001291687"/>
    </source>
</evidence>
<name>A0ABU5NE56_9RICK</name>
<organism evidence="1 2">
    <name type="scientific">Candidatus Megaera venefica</name>
    <dbReference type="NCBI Taxonomy" id="2055910"/>
    <lineage>
        <taxon>Bacteria</taxon>
        <taxon>Pseudomonadati</taxon>
        <taxon>Pseudomonadota</taxon>
        <taxon>Alphaproteobacteria</taxon>
        <taxon>Rickettsiales</taxon>
        <taxon>Rickettsiaceae</taxon>
        <taxon>Candidatus Megaera</taxon>
    </lineage>
</organism>
<dbReference type="Proteomes" id="UP001291687">
    <property type="component" value="Unassembled WGS sequence"/>
</dbReference>
<proteinExistence type="predicted"/>
<evidence type="ECO:0000313" key="1">
    <source>
        <dbReference type="EMBL" id="MEA0971461.1"/>
    </source>
</evidence>
<reference evidence="1 2" key="1">
    <citation type="submission" date="2023-03" db="EMBL/GenBank/DDBJ databases">
        <title>Host association and intracellularity evolved multiple times independently in the Rickettsiales.</title>
        <authorList>
            <person name="Castelli M."/>
            <person name="Nardi T."/>
            <person name="Gammuto L."/>
            <person name="Bellinzona G."/>
            <person name="Sabaneyeva E."/>
            <person name="Potekhin A."/>
            <person name="Serra V."/>
            <person name="Petroni G."/>
            <person name="Sassera D."/>
        </authorList>
    </citation>
    <scope>NUCLEOTIDE SEQUENCE [LARGE SCALE GENOMIC DNA]</scope>
    <source>
        <strain evidence="1 2">Sr 2-6</strain>
    </source>
</reference>
<gene>
    <name evidence="1" type="ORF">Megvenef_01440</name>
</gene>